<dbReference type="OrthoDB" id="1841852at2759"/>
<proteinExistence type="predicted"/>
<dbReference type="Proteomes" id="UP000290189">
    <property type="component" value="Unassembled WGS sequence"/>
</dbReference>
<evidence type="ECO:0000313" key="3">
    <source>
        <dbReference type="Proteomes" id="UP000039324"/>
    </source>
</evidence>
<accession>A0A0G4IUT0</accession>
<dbReference type="EMBL" id="CDSF01000088">
    <property type="protein sequence ID" value="CEO98889.1"/>
    <property type="molecule type" value="Genomic_DNA"/>
</dbReference>
<name>A0A0G4IUT0_PLABS</name>
<keyword evidence="2" id="KW-0496">Mitochondrion</keyword>
<evidence type="ECO:0000313" key="2">
    <source>
        <dbReference type="EMBL" id="SPQ92959.1"/>
    </source>
</evidence>
<evidence type="ECO:0000313" key="4">
    <source>
        <dbReference type="Proteomes" id="UP000290189"/>
    </source>
</evidence>
<reference evidence="2 4" key="2">
    <citation type="submission" date="2018-03" db="EMBL/GenBank/DDBJ databases">
        <authorList>
            <person name="Fogelqvist J."/>
        </authorList>
    </citation>
    <scope>NUCLEOTIDE SEQUENCE [LARGE SCALE GENOMIC DNA]</scope>
</reference>
<dbReference type="AlphaFoldDB" id="A0A0G4IUT0"/>
<dbReference type="EMBL" id="OVEO01000001">
    <property type="protein sequence ID" value="SPQ92959.1"/>
    <property type="molecule type" value="Genomic_DNA"/>
</dbReference>
<reference evidence="1 3" key="1">
    <citation type="submission" date="2015-02" db="EMBL/GenBank/DDBJ databases">
        <authorList>
            <person name="Chooi Y.-H."/>
        </authorList>
    </citation>
    <scope>NUCLEOTIDE SEQUENCE [LARGE SCALE GENOMIC DNA]</scope>
    <source>
        <strain evidence="1">E3</strain>
    </source>
</reference>
<keyword evidence="3" id="KW-1185">Reference proteome</keyword>
<geneLocation type="mitochondrion" evidence="2"/>
<sequence>MAGGPRYGMVKWWTAYRRTNGLRTDVISPYHGHHVRSLAKNFGHKMTHKVTDNFVDAAPGLLGALAVYMWGDYEYQRAQESVWP</sequence>
<organism evidence="1 3">
    <name type="scientific">Plasmodiophora brassicae</name>
    <name type="common">Clubroot disease agent</name>
    <dbReference type="NCBI Taxonomy" id="37360"/>
    <lineage>
        <taxon>Eukaryota</taxon>
        <taxon>Sar</taxon>
        <taxon>Rhizaria</taxon>
        <taxon>Endomyxa</taxon>
        <taxon>Phytomyxea</taxon>
        <taxon>Plasmodiophorida</taxon>
        <taxon>Plasmodiophoridae</taxon>
        <taxon>Plasmodiophora</taxon>
    </lineage>
</organism>
<evidence type="ECO:0000313" key="1">
    <source>
        <dbReference type="EMBL" id="CEO98889.1"/>
    </source>
</evidence>
<dbReference type="Proteomes" id="UP000039324">
    <property type="component" value="Unassembled WGS sequence"/>
</dbReference>
<gene>
    <name evidence="1" type="ORF">PBRA_007003</name>
    <name evidence="2" type="ORF">PLBR_LOCUS174</name>
</gene>
<protein>
    <submittedName>
        <fullName evidence="1">Uncharacterized protein</fullName>
    </submittedName>
</protein>